<dbReference type="OrthoDB" id="8261at2157"/>
<protein>
    <submittedName>
        <fullName evidence="3">Hydantoinase</fullName>
    </submittedName>
</protein>
<dbReference type="GeneID" id="24893471"/>
<dbReference type="KEGG" id="mmet:MCMEM_0945"/>
<dbReference type="RefSeq" id="WP_048205139.1">
    <property type="nucleotide sequence ID" value="NZ_CP009518.1"/>
</dbReference>
<dbReference type="HOGENOM" id="CLU_014140_1_0_2"/>
<dbReference type="InterPro" id="IPR008040">
    <property type="entry name" value="Hydant_A_N"/>
</dbReference>
<dbReference type="PANTHER" id="PTHR11365:SF2">
    <property type="entry name" value="5-OXOPROLINASE"/>
    <property type="match status" value="1"/>
</dbReference>
<evidence type="ECO:0000259" key="1">
    <source>
        <dbReference type="Pfam" id="PF01968"/>
    </source>
</evidence>
<organism evidence="3 4">
    <name type="scientific">Methanococcoides methylutens MM1</name>
    <dbReference type="NCBI Taxonomy" id="1434104"/>
    <lineage>
        <taxon>Archaea</taxon>
        <taxon>Methanobacteriati</taxon>
        <taxon>Methanobacteriota</taxon>
        <taxon>Stenosarchaea group</taxon>
        <taxon>Methanomicrobia</taxon>
        <taxon>Methanosarcinales</taxon>
        <taxon>Methanosarcinaceae</taxon>
        <taxon>Methanococcoides</taxon>
    </lineage>
</organism>
<proteinExistence type="predicted"/>
<dbReference type="SUPFAM" id="SSF53067">
    <property type="entry name" value="Actin-like ATPase domain"/>
    <property type="match status" value="1"/>
</dbReference>
<dbReference type="InterPro" id="IPR043129">
    <property type="entry name" value="ATPase_NBD"/>
</dbReference>
<evidence type="ECO:0000313" key="4">
    <source>
        <dbReference type="Proteomes" id="UP000033048"/>
    </source>
</evidence>
<feature type="domain" description="Hydantoinase A/oxoprolinase" evidence="1">
    <location>
        <begin position="179"/>
        <end position="320"/>
    </location>
</feature>
<evidence type="ECO:0000259" key="2">
    <source>
        <dbReference type="Pfam" id="PF05378"/>
    </source>
</evidence>
<dbReference type="EMBL" id="CP009518">
    <property type="protein sequence ID" value="AKB84998.1"/>
    <property type="molecule type" value="Genomic_DNA"/>
</dbReference>
<dbReference type="PANTHER" id="PTHR11365">
    <property type="entry name" value="5-OXOPROLINASE RELATED"/>
    <property type="match status" value="1"/>
</dbReference>
<evidence type="ECO:0000313" key="3">
    <source>
        <dbReference type="EMBL" id="AKB84998.1"/>
    </source>
</evidence>
<dbReference type="Pfam" id="PF01968">
    <property type="entry name" value="Hydantoinase_A"/>
    <property type="match status" value="1"/>
</dbReference>
<gene>
    <name evidence="3" type="ORF">MCMEM_0945</name>
</gene>
<keyword evidence="4" id="KW-1185">Reference proteome</keyword>
<dbReference type="PATRIC" id="fig|1434104.5.peg.1025"/>
<dbReference type="Proteomes" id="UP000033048">
    <property type="component" value="Chromosome"/>
</dbReference>
<feature type="domain" description="Hydantoinase/oxoprolinase N-terminal" evidence="2">
    <location>
        <begin position="5"/>
        <end position="158"/>
    </location>
</feature>
<dbReference type="GO" id="GO:0006749">
    <property type="term" value="P:glutathione metabolic process"/>
    <property type="evidence" value="ECO:0007669"/>
    <property type="project" value="TreeGrafter"/>
</dbReference>
<dbReference type="GO" id="GO:0017168">
    <property type="term" value="F:5-oxoprolinase (ATP-hydrolyzing) activity"/>
    <property type="evidence" value="ECO:0007669"/>
    <property type="project" value="TreeGrafter"/>
</dbReference>
<name>A0A0E3SRM9_METMT</name>
<reference evidence="3 4" key="1">
    <citation type="submission" date="2014-07" db="EMBL/GenBank/DDBJ databases">
        <title>Methanogenic archaea and the global carbon cycle.</title>
        <authorList>
            <person name="Henriksen J.R."/>
            <person name="Luke J."/>
            <person name="Reinhart S."/>
            <person name="Benedict M.N."/>
            <person name="Youngblut N.D."/>
            <person name="Metcalf M.E."/>
            <person name="Whitaker R.J."/>
            <person name="Metcalf W.W."/>
        </authorList>
    </citation>
    <scope>NUCLEOTIDE SEQUENCE [LARGE SCALE GENOMIC DNA]</scope>
    <source>
        <strain evidence="3 4">MM1</strain>
    </source>
</reference>
<dbReference type="InterPro" id="IPR002821">
    <property type="entry name" value="Hydantoinase_A"/>
</dbReference>
<accession>A0A0E3SRM9</accession>
<dbReference type="AlphaFoldDB" id="A0A0E3SRM9"/>
<sequence>MQYSLGIDAGGTYTDAVIIRDSDGGVVDAKKAFTTYPDPLGGIKNVLDSLDKEYLRDVSLVSVSTTLSTNSLLEGTGDPVGLILVGDHPVEKEFPTRNVILVSGGHDHNGEELTPLDIDTIRDFVLSTKDDVAAYAVSANFGTRNPEHELQTKDLIRQLTSMPVVCGHELSQELGAYERAVTAFLNARLIPITTIFVNSVTSDIKRRGIDARMLILRCDGSVANVEDALNKPIETIFSGPAASLLGASHLSRKDTCAVIDVGGTSTDLLSIYNGVPEISKSGAIVGGWKTRVKAIKMETSAMGGDSHVWVKGGMVHIGPRRVMPLCVAAVQYAGFLEKLRHNKMLSREDLNESYQQTKFFVKTGYEAFGIDNSEKEVLVFIDYEPTSINDISRLLKRTPSSSVLESLTQKRLIQAIGFTPTDVLHVRGEYDAWDDNAAHRGAEMLSKMVRMGKYEFCDHIKDMVTKNMALNLLSFTLPDTPKNAIENILGGKYPVKFKLEIPVVMIGGPVSSYLDELKRVIEAEIIVPDLAAVGNAMGALVGKGIKRVEINIRPFSLMSPDEDFLVFSPVGRERFENYIEALDFATDMGKKLVRDYVSKCGIPDRQIHISTTKKVISPDGWSHYPMETKLVIVGVGTPLLALK</sequence>
<dbReference type="InterPro" id="IPR045079">
    <property type="entry name" value="Oxoprolinase-like"/>
</dbReference>
<dbReference type="Pfam" id="PF05378">
    <property type="entry name" value="Hydant_A_N"/>
    <property type="match status" value="1"/>
</dbReference>
<dbReference type="GO" id="GO:0005829">
    <property type="term" value="C:cytosol"/>
    <property type="evidence" value="ECO:0007669"/>
    <property type="project" value="TreeGrafter"/>
</dbReference>
<dbReference type="STRING" id="1434104.MCMEM_0945"/>